<dbReference type="Gene3D" id="3.60.15.10">
    <property type="entry name" value="Ribonuclease Z/Hydroxyacylglutathione hydrolase-like"/>
    <property type="match status" value="1"/>
</dbReference>
<comment type="subcellular location">
    <subcellularLocation>
        <location evidence="1">Cell membrane</location>
        <topology evidence="1">Multi-pass membrane protein</topology>
    </subcellularLocation>
</comment>
<protein>
    <submittedName>
        <fullName evidence="8">DNA internalization-related competence protein ComEC/Rec2</fullName>
    </submittedName>
</protein>
<dbReference type="NCBIfam" id="TIGR00361">
    <property type="entry name" value="ComEC_Rec2"/>
    <property type="match status" value="1"/>
</dbReference>
<evidence type="ECO:0000259" key="7">
    <source>
        <dbReference type="SMART" id="SM00849"/>
    </source>
</evidence>
<sequence>MFHYFVIGWLFAISYYYQLDNRPSETAAMLTLAVVFVLLVYMLFWQVLYPTPIRFLKGIQSTPWAIKLSNLFVGAIIGWAWAGGQSYFTQNLPPDVLNQHILLEVQVLNSSTSRTLDERQLRQKSYVALQKVYLPASASGQQVPKIHYQTTWLKPKVQLSLYLLPEQMPVLNSGETWLLAVKLKAPVASQNPFNNDHETYLFQQGIQAKGYLPSYAPDSYQAIRRTAQTFYTNVVFPEGDALSNKTVFAVKLADASYWDWRIWRSALQSRWQDAFANAQFWRIYQALLLGERNQMTADDWRLFQQTGTSHLMAISGLHLAIMAALGAALFSAIWWLGAYRLEAINLPMFSAFGAALLASGYLLISGMAIPTQRAWIMVMAFILFMLIRRKFQPWSALALAVFTVLLIDSRAVLAPGFWLSFGAVALIFLSLPWLKGRAWWQQLFIMQLVLTLGLAPLLIWQFSYVPLFSFFANLLAIPLVSFVALPLLFISALSALVWDALFVWLLPLNDFLWHGLWRYLNTLAAAEAELSVNSGFTQQSVIWLVSVYVLVFASFKWWQSLKSSRPRASTAFGLVTIFACLMMFGSFKTWQAPAYGTFRLTLFDVGQGLALSIETANHRMIYDAGPKWGSMSAAQFSIIPYWQRQGSPPVDLLMISHSDNDHAGGLGDLLSDLRVHKLLSGQPQKLATQVPKAPYIQQCVQGQNWLWDGVRFEVLAPSASDFARINNDNDFSCVLKITTQESVSQHSVLITGDLGSKGEAALIAALSAAPHSLQADVLLAGHHGSRNSSSAAFLQAVAPSIILFSAAYQNHFDFPNQAVLQRIALNTPEARLWNTACSGAMQLNLTPQKIEMRQETRKARSKWYYQRCKQDIK</sequence>
<feature type="transmembrane region" description="Helical" evidence="6">
    <location>
        <begin position="468"/>
        <end position="489"/>
    </location>
</feature>
<evidence type="ECO:0000313" key="8">
    <source>
        <dbReference type="EMBL" id="BBP46109.1"/>
    </source>
</evidence>
<organism evidence="8 9">
    <name type="scientific">Thiosulfatimonas sediminis</name>
    <dbReference type="NCBI Taxonomy" id="2675054"/>
    <lineage>
        <taxon>Bacteria</taxon>
        <taxon>Pseudomonadati</taxon>
        <taxon>Pseudomonadota</taxon>
        <taxon>Gammaproteobacteria</taxon>
        <taxon>Thiotrichales</taxon>
        <taxon>Piscirickettsiaceae</taxon>
        <taxon>Thiosulfatimonas</taxon>
    </lineage>
</organism>
<dbReference type="AlphaFoldDB" id="A0A6F8PVG9"/>
<feature type="transmembrane region" description="Helical" evidence="6">
    <location>
        <begin position="394"/>
        <end position="411"/>
    </location>
</feature>
<feature type="domain" description="Metallo-beta-lactamase" evidence="7">
    <location>
        <begin position="607"/>
        <end position="808"/>
    </location>
</feature>
<keyword evidence="9" id="KW-1185">Reference proteome</keyword>
<dbReference type="CDD" id="cd07731">
    <property type="entry name" value="ComA-like_MBL-fold"/>
    <property type="match status" value="1"/>
</dbReference>
<evidence type="ECO:0000256" key="4">
    <source>
        <dbReference type="ARBA" id="ARBA00022989"/>
    </source>
</evidence>
<gene>
    <name evidence="8" type="ORF">THMIRHAS_14820</name>
</gene>
<dbReference type="InterPro" id="IPR052159">
    <property type="entry name" value="Competence_DNA_uptake"/>
</dbReference>
<dbReference type="PANTHER" id="PTHR30619:SF1">
    <property type="entry name" value="RECOMBINATION PROTEIN 2"/>
    <property type="match status" value="1"/>
</dbReference>
<dbReference type="InterPro" id="IPR001279">
    <property type="entry name" value="Metallo-B-lactamas"/>
</dbReference>
<feature type="transmembrane region" description="Helical" evidence="6">
    <location>
        <begin position="570"/>
        <end position="590"/>
    </location>
</feature>
<dbReference type="SUPFAM" id="SSF56281">
    <property type="entry name" value="Metallo-hydrolase/oxidoreductase"/>
    <property type="match status" value="1"/>
</dbReference>
<keyword evidence="4 6" id="KW-1133">Transmembrane helix</keyword>
<keyword evidence="2" id="KW-1003">Cell membrane</keyword>
<dbReference type="Proteomes" id="UP000501726">
    <property type="component" value="Chromosome"/>
</dbReference>
<dbReference type="KEGG" id="tse:THMIRHAS_14820"/>
<keyword evidence="5 6" id="KW-0472">Membrane</keyword>
<evidence type="ECO:0000256" key="6">
    <source>
        <dbReference type="SAM" id="Phobius"/>
    </source>
</evidence>
<dbReference type="NCBIfam" id="TIGR00360">
    <property type="entry name" value="ComEC_N-term"/>
    <property type="match status" value="1"/>
</dbReference>
<evidence type="ECO:0000313" key="9">
    <source>
        <dbReference type="Proteomes" id="UP000501726"/>
    </source>
</evidence>
<evidence type="ECO:0000256" key="5">
    <source>
        <dbReference type="ARBA" id="ARBA00023136"/>
    </source>
</evidence>
<dbReference type="Pfam" id="PF00753">
    <property type="entry name" value="Lactamase_B"/>
    <property type="match status" value="1"/>
</dbReference>
<dbReference type="EMBL" id="AP021889">
    <property type="protein sequence ID" value="BBP46109.1"/>
    <property type="molecule type" value="Genomic_DNA"/>
</dbReference>
<dbReference type="InterPro" id="IPR004797">
    <property type="entry name" value="Competence_ComEC/Rec2"/>
</dbReference>
<feature type="transmembrane region" description="Helical" evidence="6">
    <location>
        <begin position="26"/>
        <end position="44"/>
    </location>
</feature>
<reference evidence="9" key="1">
    <citation type="submission" date="2019-11" db="EMBL/GenBank/DDBJ databases">
        <title>Isolation and characterization of two novel species in the genus Thiomicrorhabdus.</title>
        <authorList>
            <person name="Mochizuki J."/>
            <person name="Kojima H."/>
            <person name="Fukui M."/>
        </authorList>
    </citation>
    <scope>NUCLEOTIDE SEQUENCE [LARGE SCALE GENOMIC DNA]</scope>
    <source>
        <strain evidence="9">aks77</strain>
    </source>
</reference>
<dbReference type="Pfam" id="PF03772">
    <property type="entry name" value="Competence"/>
    <property type="match status" value="1"/>
</dbReference>
<dbReference type="RefSeq" id="WP_173272425.1">
    <property type="nucleotide sequence ID" value="NZ_AP021889.1"/>
</dbReference>
<dbReference type="GO" id="GO:0030420">
    <property type="term" value="P:establishment of competence for transformation"/>
    <property type="evidence" value="ECO:0007669"/>
    <property type="project" value="InterPro"/>
</dbReference>
<dbReference type="GO" id="GO:0005886">
    <property type="term" value="C:plasma membrane"/>
    <property type="evidence" value="ECO:0007669"/>
    <property type="project" value="UniProtKB-SubCell"/>
</dbReference>
<feature type="transmembrane region" description="Helical" evidence="6">
    <location>
        <begin position="343"/>
        <end position="364"/>
    </location>
</feature>
<keyword evidence="3 6" id="KW-0812">Transmembrane</keyword>
<dbReference type="SMART" id="SM00849">
    <property type="entry name" value="Lactamase_B"/>
    <property type="match status" value="1"/>
</dbReference>
<dbReference type="PANTHER" id="PTHR30619">
    <property type="entry name" value="DNA INTERNALIZATION/COMPETENCE PROTEIN COMEC/REC2"/>
    <property type="match status" value="1"/>
</dbReference>
<dbReference type="InterPro" id="IPR004477">
    <property type="entry name" value="ComEC_N"/>
</dbReference>
<feature type="transmembrane region" description="Helical" evidence="6">
    <location>
        <begin position="443"/>
        <end position="462"/>
    </location>
</feature>
<dbReference type="InterPro" id="IPR035681">
    <property type="entry name" value="ComA-like_MBL"/>
</dbReference>
<dbReference type="Pfam" id="PF13567">
    <property type="entry name" value="DUF4131"/>
    <property type="match status" value="1"/>
</dbReference>
<evidence type="ECO:0000256" key="3">
    <source>
        <dbReference type="ARBA" id="ARBA00022692"/>
    </source>
</evidence>
<evidence type="ECO:0000256" key="1">
    <source>
        <dbReference type="ARBA" id="ARBA00004651"/>
    </source>
</evidence>
<dbReference type="InterPro" id="IPR036866">
    <property type="entry name" value="RibonucZ/Hydroxyglut_hydro"/>
</dbReference>
<feature type="transmembrane region" description="Helical" evidence="6">
    <location>
        <begin position="540"/>
        <end position="558"/>
    </location>
</feature>
<dbReference type="InterPro" id="IPR025405">
    <property type="entry name" value="DUF4131"/>
</dbReference>
<name>A0A6F8PVG9_9GAMM</name>
<feature type="transmembrane region" description="Helical" evidence="6">
    <location>
        <begin position="501"/>
        <end position="520"/>
    </location>
</feature>
<evidence type="ECO:0000256" key="2">
    <source>
        <dbReference type="ARBA" id="ARBA00022475"/>
    </source>
</evidence>
<feature type="transmembrane region" description="Helical" evidence="6">
    <location>
        <begin position="311"/>
        <end position="336"/>
    </location>
</feature>
<feature type="transmembrane region" description="Helical" evidence="6">
    <location>
        <begin position="417"/>
        <end position="434"/>
    </location>
</feature>
<proteinExistence type="predicted"/>
<accession>A0A6F8PVG9</accession>